<dbReference type="GO" id="GO:0007155">
    <property type="term" value="P:cell adhesion"/>
    <property type="evidence" value="ECO:0007669"/>
    <property type="project" value="InterPro"/>
</dbReference>
<evidence type="ECO:0008006" key="3">
    <source>
        <dbReference type="Google" id="ProtNLM"/>
    </source>
</evidence>
<dbReference type="Gene3D" id="2.60.40.1090">
    <property type="entry name" value="Fimbrial-type adhesion domain"/>
    <property type="match status" value="1"/>
</dbReference>
<dbReference type="HOGENOM" id="CLU_1365199_0_0_6"/>
<evidence type="ECO:0000313" key="2">
    <source>
        <dbReference type="Proteomes" id="UP000010290"/>
    </source>
</evidence>
<dbReference type="GO" id="GO:0009289">
    <property type="term" value="C:pilus"/>
    <property type="evidence" value="ECO:0007669"/>
    <property type="project" value="InterPro"/>
</dbReference>
<name>K8WLZ0_9GAMM</name>
<organism evidence="1 2">
    <name type="scientific">Providencia sneebia DSM 19967</name>
    <dbReference type="NCBI Taxonomy" id="1141660"/>
    <lineage>
        <taxon>Bacteria</taxon>
        <taxon>Pseudomonadati</taxon>
        <taxon>Pseudomonadota</taxon>
        <taxon>Gammaproteobacteria</taxon>
        <taxon>Enterobacterales</taxon>
        <taxon>Morganellaceae</taxon>
        <taxon>Providencia</taxon>
    </lineage>
</organism>
<dbReference type="RefSeq" id="WP_008914429.1">
    <property type="nucleotide sequence ID" value="NZ_CM001773.1"/>
</dbReference>
<gene>
    <name evidence="1" type="ORF">OO7_02751</name>
</gene>
<reference evidence="1 2" key="1">
    <citation type="journal article" date="2012" name="BMC Genomics">
        <title>Comparative genomics of bacteria in the genus Providencia isolated from wild Drosophila melanogaster.</title>
        <authorList>
            <person name="Galac M.R."/>
            <person name="Lazzaro B.P."/>
        </authorList>
    </citation>
    <scope>NUCLEOTIDE SEQUENCE [LARGE SCALE GENOMIC DNA]</scope>
    <source>
        <strain evidence="1 2">DSM 19967</strain>
    </source>
</reference>
<evidence type="ECO:0000313" key="1">
    <source>
        <dbReference type="EMBL" id="EKT60971.1"/>
    </source>
</evidence>
<dbReference type="InterPro" id="IPR008966">
    <property type="entry name" value="Adhesion_dom_sf"/>
</dbReference>
<dbReference type="AlphaFoldDB" id="K8WLZ0"/>
<protein>
    <recommendedName>
        <fullName evidence="3">Fimbrial protein</fullName>
    </recommendedName>
</protein>
<dbReference type="InterPro" id="IPR036937">
    <property type="entry name" value="Adhesion_dom_fimbrial_sf"/>
</dbReference>
<dbReference type="Proteomes" id="UP000010290">
    <property type="component" value="Chromosome"/>
</dbReference>
<sequence length="200" mass="21785">MTWNNFKLVIVSFLLIFIYPMPWSYADYPMAENINFIIRVPASTCVISPVNVMVLDEIDGARLAETNWKTIALKDIEINLHSCVYYAGSSGTPKIKITAAAGTYAMSNTNNLLYRNTGSTATGFGIAVFNTVSPAVDTSSTSQMVKSGDIIWQGSLNEKFASRKVYISTGVSCGPRANCSPDKLSSGALNAKFTLDFLYD</sequence>
<keyword evidence="2" id="KW-1185">Reference proteome</keyword>
<dbReference type="SUPFAM" id="SSF49401">
    <property type="entry name" value="Bacterial adhesins"/>
    <property type="match status" value="1"/>
</dbReference>
<dbReference type="EMBL" id="AKKN01000003">
    <property type="protein sequence ID" value="EKT60971.1"/>
    <property type="molecule type" value="Genomic_DNA"/>
</dbReference>
<comment type="caution">
    <text evidence="1">The sequence shown here is derived from an EMBL/GenBank/DDBJ whole genome shotgun (WGS) entry which is preliminary data.</text>
</comment>
<dbReference type="PATRIC" id="fig|1141660.3.peg.554"/>
<proteinExistence type="predicted"/>
<accession>K8WLZ0</accession>